<dbReference type="GO" id="GO:0015948">
    <property type="term" value="P:methanogenesis"/>
    <property type="evidence" value="ECO:0007669"/>
    <property type="project" value="InterPro"/>
</dbReference>
<dbReference type="AlphaFoldDB" id="A0AAE4MDB5"/>
<evidence type="ECO:0000256" key="2">
    <source>
        <dbReference type="ARBA" id="ARBA00012692"/>
    </source>
</evidence>
<dbReference type="EMBL" id="JAWDKA010000005">
    <property type="protein sequence ID" value="MDV0441852.1"/>
    <property type="molecule type" value="Genomic_DNA"/>
</dbReference>
<name>A0AAE4MDB5_9EURY</name>
<dbReference type="NCBIfam" id="TIGR03122">
    <property type="entry name" value="one_C_dehyd_C"/>
    <property type="match status" value="1"/>
</dbReference>
<protein>
    <recommendedName>
        <fullName evidence="2">formylmethanofuran dehydrogenase</fullName>
        <ecNumber evidence="2">1.2.7.12</ecNumber>
    </recommendedName>
</protein>
<dbReference type="PANTHER" id="PTHR39673:SF5">
    <property type="entry name" value="TUNGSTEN-CONTAINING FORMYLMETHANOFURAN DEHYDROGENASE 2 SUBUNIT C"/>
    <property type="match status" value="1"/>
</dbReference>
<dbReference type="Proteomes" id="UP001273136">
    <property type="component" value="Unassembled WGS sequence"/>
</dbReference>
<evidence type="ECO:0000313" key="5">
    <source>
        <dbReference type="Proteomes" id="UP001273136"/>
    </source>
</evidence>
<dbReference type="InterPro" id="IPR017550">
    <property type="entry name" value="Formylmethanofuran_DH_suC"/>
</dbReference>
<dbReference type="GO" id="GO:0018493">
    <property type="term" value="F:formylmethanofuran dehydrogenase activity"/>
    <property type="evidence" value="ECO:0007669"/>
    <property type="project" value="UniProtKB-EC"/>
</dbReference>
<evidence type="ECO:0000313" key="4">
    <source>
        <dbReference type="EMBL" id="MDV0441852.1"/>
    </source>
</evidence>
<gene>
    <name evidence="4" type="ORF">McpAg1_10630</name>
</gene>
<organism evidence="4 5">
    <name type="scientific">Methanorbis furvi</name>
    <dbReference type="NCBI Taxonomy" id="3028299"/>
    <lineage>
        <taxon>Archaea</taxon>
        <taxon>Methanobacteriati</taxon>
        <taxon>Methanobacteriota</taxon>
        <taxon>Stenosarchaea group</taxon>
        <taxon>Methanomicrobia</taxon>
        <taxon>Methanomicrobiales</taxon>
        <taxon>Methanocorpusculaceae</taxon>
        <taxon>Methanorbis</taxon>
    </lineage>
</organism>
<dbReference type="Gene3D" id="2.160.20.60">
    <property type="entry name" value="Glutamate synthase, alpha subunit, C-terminal domain"/>
    <property type="match status" value="1"/>
</dbReference>
<reference evidence="4" key="1">
    <citation type="submission" date="2023-06" db="EMBL/GenBank/DDBJ databases">
        <title>Genome sequence of Methancorpusculaceae sp. Ag1.</title>
        <authorList>
            <person name="Protasov E."/>
            <person name="Platt K."/>
            <person name="Poehlein A."/>
            <person name="Daniel R."/>
            <person name="Brune A."/>
        </authorList>
    </citation>
    <scope>NUCLEOTIDE SEQUENCE</scope>
    <source>
        <strain evidence="4">Ag1</strain>
    </source>
</reference>
<sequence length="266" mass="27952">MNTVTITIKKQPDLFIEAECFTPDALAGKNAERIAELPVYIGRTTEKVGDYFEVSGSAGATAAETKLVVAGDLTRVKYIGSKMTAGEVVINGDTDMYVGAWMTGGKITANGNIGHFAATAMAGGEIVVSGNAGNYLGASYRGDWRGMSGGKITVAGNVGSDCGTFMLGGEICVGGNIDVHVMTHADGGKVVVFGNAKSRLGGQASRGEMYVFGTVDVMLPGYVYARDEEVEVCGKKALFAVYNGDIADRHPTRKGETIYAKLYLKK</sequence>
<dbReference type="EC" id="1.2.7.12" evidence="2"/>
<dbReference type="GO" id="GO:0046914">
    <property type="term" value="F:transition metal ion binding"/>
    <property type="evidence" value="ECO:0007669"/>
    <property type="project" value="InterPro"/>
</dbReference>
<evidence type="ECO:0000256" key="1">
    <source>
        <dbReference type="ARBA" id="ARBA00004830"/>
    </source>
</evidence>
<evidence type="ECO:0000256" key="3">
    <source>
        <dbReference type="ARBA" id="ARBA00048228"/>
    </source>
</evidence>
<dbReference type="PANTHER" id="PTHR39673">
    <property type="entry name" value="TUNGSTEN FORMYLMETHANOFURAN DEHYDROGENASE, SUBUNIT C (FWDC)"/>
    <property type="match status" value="1"/>
</dbReference>
<dbReference type="RefSeq" id="WP_338094256.1">
    <property type="nucleotide sequence ID" value="NZ_JAWDKA010000005.1"/>
</dbReference>
<comment type="pathway">
    <text evidence="1">One-carbon metabolism; methanogenesis from CO(2); 5,10-methenyl-5,6,7,8-tetrahydromethanopterin from CO(2): step 1/3.</text>
</comment>
<comment type="catalytic activity">
    <reaction evidence="3">
        <text>N-formylmethanofuran + 2 oxidized [2Fe-2S]-[ferredoxin] + H2O = methanofuran + 2 reduced [2Fe-2S]-[ferredoxin] + CO2 + H(+)</text>
        <dbReference type="Rhea" id="RHEA:19841"/>
        <dbReference type="Rhea" id="RHEA-COMP:10000"/>
        <dbReference type="Rhea" id="RHEA-COMP:10001"/>
        <dbReference type="ChEBI" id="CHEBI:15377"/>
        <dbReference type="ChEBI" id="CHEBI:15378"/>
        <dbReference type="ChEBI" id="CHEBI:16526"/>
        <dbReference type="ChEBI" id="CHEBI:33737"/>
        <dbReference type="ChEBI" id="CHEBI:33738"/>
        <dbReference type="ChEBI" id="CHEBI:57727"/>
        <dbReference type="ChEBI" id="CHEBI:58151"/>
        <dbReference type="EC" id="1.2.7.12"/>
    </reaction>
</comment>
<accession>A0AAE4MDB5</accession>
<dbReference type="InterPro" id="IPR036485">
    <property type="entry name" value="Glu_synth_asu_C_sf"/>
</dbReference>
<keyword evidence="5" id="KW-1185">Reference proteome</keyword>
<dbReference type="SUPFAM" id="SSF69336">
    <property type="entry name" value="Alpha subunit of glutamate synthase, C-terminal domain"/>
    <property type="match status" value="1"/>
</dbReference>
<proteinExistence type="predicted"/>
<comment type="caution">
    <text evidence="4">The sequence shown here is derived from an EMBL/GenBank/DDBJ whole genome shotgun (WGS) entry which is preliminary data.</text>
</comment>